<evidence type="ECO:0000313" key="3">
    <source>
        <dbReference type="Proteomes" id="UP001144256"/>
    </source>
</evidence>
<dbReference type="Proteomes" id="UP001144256">
    <property type="component" value="Unassembled WGS sequence"/>
</dbReference>
<feature type="transmembrane region" description="Helical" evidence="1">
    <location>
        <begin position="60"/>
        <end position="87"/>
    </location>
</feature>
<dbReference type="AlphaFoldDB" id="A0A9W5YCG0"/>
<comment type="caution">
    <text evidence="2">The sequence shown here is derived from an EMBL/GenBank/DDBJ whole genome shotgun (WGS) entry which is preliminary data.</text>
</comment>
<evidence type="ECO:0000256" key="1">
    <source>
        <dbReference type="SAM" id="Phobius"/>
    </source>
</evidence>
<dbReference type="PANTHER" id="PTHR35804">
    <property type="entry name" value="LYSINE EXPORTER LYSO"/>
    <property type="match status" value="1"/>
</dbReference>
<name>A0A9W5YCG0_9FIRM</name>
<feature type="transmembrane region" description="Helical" evidence="1">
    <location>
        <begin position="5"/>
        <end position="24"/>
    </location>
</feature>
<feature type="transmembrane region" description="Helical" evidence="1">
    <location>
        <begin position="171"/>
        <end position="197"/>
    </location>
</feature>
<dbReference type="RefSeq" id="WP_281816012.1">
    <property type="nucleotide sequence ID" value="NZ_BRLB01000007.1"/>
</dbReference>
<gene>
    <name evidence="2" type="ORF">SH1V18_25910</name>
</gene>
<dbReference type="InterPro" id="IPR005642">
    <property type="entry name" value="LysO"/>
</dbReference>
<keyword evidence="1" id="KW-0812">Transmembrane</keyword>
<evidence type="ECO:0000313" key="2">
    <source>
        <dbReference type="EMBL" id="GKX30111.1"/>
    </source>
</evidence>
<dbReference type="GO" id="GO:0015661">
    <property type="term" value="F:L-lysine efflux transmembrane transporter activity"/>
    <property type="evidence" value="ECO:0007669"/>
    <property type="project" value="InterPro"/>
</dbReference>
<keyword evidence="1" id="KW-1133">Transmembrane helix</keyword>
<feature type="transmembrane region" description="Helical" evidence="1">
    <location>
        <begin position="130"/>
        <end position="151"/>
    </location>
</feature>
<keyword evidence="3" id="KW-1185">Reference proteome</keyword>
<accession>A0A9W5YCG0</accession>
<keyword evidence="1" id="KW-0472">Membrane</keyword>
<dbReference type="Pfam" id="PF03956">
    <property type="entry name" value="Lys_export"/>
    <property type="match status" value="1"/>
</dbReference>
<dbReference type="PANTHER" id="PTHR35804:SF1">
    <property type="entry name" value="LYSINE EXPORTER LYSO"/>
    <property type="match status" value="1"/>
</dbReference>
<sequence length="198" mass="21082">MSIKILLVIIVGILSGYYIIPDTMTLNTDLWLDIGLCLLLFFVGIDISKNKNVINDIKKMGFRILLFPLLIGVGSILGGIVGGYIIGLNFNEGGAVGAGFGWYSLSAIILSEHSAKLSALAFISNVTREILAFILIPFISKYIGLTETISIAGATSMDTALPIISKNTNAIITIIAFVSGIILSILVPFCVSIIISLS</sequence>
<reference evidence="2" key="1">
    <citation type="submission" date="2022-06" db="EMBL/GenBank/DDBJ databases">
        <title>Vallitalea longa sp. nov., an anaerobic bacterium isolated from marine sediment.</title>
        <authorList>
            <person name="Hirano S."/>
            <person name="Terahara T."/>
            <person name="Mori K."/>
            <person name="Hamada M."/>
            <person name="Matsumoto R."/>
            <person name="Kobayashi T."/>
        </authorList>
    </citation>
    <scope>NUCLEOTIDE SEQUENCE</scope>
    <source>
        <strain evidence="2">SH18-1</strain>
    </source>
</reference>
<organism evidence="2 3">
    <name type="scientific">Vallitalea longa</name>
    <dbReference type="NCBI Taxonomy" id="2936439"/>
    <lineage>
        <taxon>Bacteria</taxon>
        <taxon>Bacillati</taxon>
        <taxon>Bacillota</taxon>
        <taxon>Clostridia</taxon>
        <taxon>Lachnospirales</taxon>
        <taxon>Vallitaleaceae</taxon>
        <taxon>Vallitalea</taxon>
    </lineage>
</organism>
<feature type="transmembrane region" description="Helical" evidence="1">
    <location>
        <begin position="30"/>
        <end position="48"/>
    </location>
</feature>
<proteinExistence type="predicted"/>
<dbReference type="EMBL" id="BRLB01000007">
    <property type="protein sequence ID" value="GKX30111.1"/>
    <property type="molecule type" value="Genomic_DNA"/>
</dbReference>
<dbReference type="GO" id="GO:0005886">
    <property type="term" value="C:plasma membrane"/>
    <property type="evidence" value="ECO:0007669"/>
    <property type="project" value="TreeGrafter"/>
</dbReference>
<protein>
    <submittedName>
        <fullName evidence="2">Membrane protein</fullName>
    </submittedName>
</protein>